<feature type="compositionally biased region" description="Polar residues" evidence="1">
    <location>
        <begin position="111"/>
        <end position="122"/>
    </location>
</feature>
<dbReference type="EMBL" id="DS178426">
    <property type="protein sequence ID" value="EFP94003.2"/>
    <property type="molecule type" value="Genomic_DNA"/>
</dbReference>
<evidence type="ECO:0000256" key="1">
    <source>
        <dbReference type="SAM" id="MobiDB-lite"/>
    </source>
</evidence>
<gene>
    <name evidence="2" type="ORF">PGTG_19891</name>
</gene>
<feature type="compositionally biased region" description="Low complexity" evidence="1">
    <location>
        <begin position="92"/>
        <end position="109"/>
    </location>
</feature>
<proteinExistence type="predicted"/>
<dbReference type="GeneID" id="10535618"/>
<dbReference type="RefSeq" id="XP_003338422.2">
    <property type="nucleotide sequence ID" value="XM_003338374.2"/>
</dbReference>
<dbReference type="Proteomes" id="UP000008783">
    <property type="component" value="Unassembled WGS sequence"/>
</dbReference>
<evidence type="ECO:0000313" key="3">
    <source>
        <dbReference type="Proteomes" id="UP000008783"/>
    </source>
</evidence>
<feature type="compositionally biased region" description="Basic and acidic residues" evidence="1">
    <location>
        <begin position="317"/>
        <end position="327"/>
    </location>
</feature>
<reference evidence="3" key="2">
    <citation type="journal article" date="2011" name="Proc. Natl. Acad. Sci. U.S.A.">
        <title>Obligate biotrophy features unraveled by the genomic analysis of rust fungi.</title>
        <authorList>
            <person name="Duplessis S."/>
            <person name="Cuomo C.A."/>
            <person name="Lin Y.-C."/>
            <person name="Aerts A."/>
            <person name="Tisserant E."/>
            <person name="Veneault-Fourrey C."/>
            <person name="Joly D.L."/>
            <person name="Hacquard S."/>
            <person name="Amselem J."/>
            <person name="Cantarel B.L."/>
            <person name="Chiu R."/>
            <person name="Coutinho P.M."/>
            <person name="Feau N."/>
            <person name="Field M."/>
            <person name="Frey P."/>
            <person name="Gelhaye E."/>
            <person name="Goldberg J."/>
            <person name="Grabherr M.G."/>
            <person name="Kodira C.D."/>
            <person name="Kohler A."/>
            <person name="Kuees U."/>
            <person name="Lindquist E.A."/>
            <person name="Lucas S.M."/>
            <person name="Mago R."/>
            <person name="Mauceli E."/>
            <person name="Morin E."/>
            <person name="Murat C."/>
            <person name="Pangilinan J.L."/>
            <person name="Park R."/>
            <person name="Pearson M."/>
            <person name="Quesneville H."/>
            <person name="Rouhier N."/>
            <person name="Sakthikumar S."/>
            <person name="Salamov A.A."/>
            <person name="Schmutz J."/>
            <person name="Selles B."/>
            <person name="Shapiro H."/>
            <person name="Tanguay P."/>
            <person name="Tuskan G.A."/>
            <person name="Henrissat B."/>
            <person name="Van de Peer Y."/>
            <person name="Rouze P."/>
            <person name="Ellis J.G."/>
            <person name="Dodds P.N."/>
            <person name="Schein J.E."/>
            <person name="Zhong S."/>
            <person name="Hamelin R.C."/>
            <person name="Grigoriev I.V."/>
            <person name="Szabo L.J."/>
            <person name="Martin F."/>
        </authorList>
    </citation>
    <scope>NUCLEOTIDE SEQUENCE [LARGE SCALE GENOMIC DNA]</scope>
    <source>
        <strain evidence="3">CRL 75-36-700-3 / race SCCL</strain>
    </source>
</reference>
<dbReference type="InParanoid" id="E3LBS8"/>
<keyword evidence="3" id="KW-1185">Reference proteome</keyword>
<dbReference type="HOGENOM" id="CLU_044243_0_0_1"/>
<feature type="non-terminal residue" evidence="2">
    <location>
        <position position="1"/>
    </location>
</feature>
<name>E3LBS8_PUCGT</name>
<reference key="1">
    <citation type="submission" date="2007-01" db="EMBL/GenBank/DDBJ databases">
        <title>The Genome Sequence of Puccinia graminis f. sp. tritici Strain CRL 75-36-700-3.</title>
        <authorList>
            <consortium name="The Broad Institute Genome Sequencing Platform"/>
            <person name="Birren B."/>
            <person name="Lander E."/>
            <person name="Galagan J."/>
            <person name="Nusbaum C."/>
            <person name="Devon K."/>
            <person name="Cuomo C."/>
            <person name="Jaffe D."/>
            <person name="Butler J."/>
            <person name="Alvarez P."/>
            <person name="Gnerre S."/>
            <person name="Grabherr M."/>
            <person name="Mauceli E."/>
            <person name="Brockman W."/>
            <person name="Young S."/>
            <person name="LaButti K."/>
            <person name="Sykes S."/>
            <person name="DeCaprio D."/>
            <person name="Crawford M."/>
            <person name="Koehrsen M."/>
            <person name="Engels R."/>
            <person name="Montgomery P."/>
            <person name="Pearson M."/>
            <person name="Howarth C."/>
            <person name="Larson L."/>
            <person name="White J."/>
            <person name="Zeng Q."/>
            <person name="Kodira C."/>
            <person name="Yandava C."/>
            <person name="Alvarado L."/>
            <person name="O'Leary S."/>
            <person name="Szabo L."/>
            <person name="Dean R."/>
            <person name="Schein J."/>
        </authorList>
    </citation>
    <scope>NUCLEOTIDE SEQUENCE</scope>
    <source>
        <strain>CRL 75-36-700-3</strain>
    </source>
</reference>
<protein>
    <submittedName>
        <fullName evidence="2">Uncharacterized protein</fullName>
    </submittedName>
</protein>
<evidence type="ECO:0000313" key="2">
    <source>
        <dbReference type="EMBL" id="EFP94003.2"/>
    </source>
</evidence>
<dbReference type="KEGG" id="pgr:PGTG_19891"/>
<dbReference type="AlphaFoldDB" id="E3LBS8"/>
<feature type="region of interest" description="Disordered" evidence="1">
    <location>
        <begin position="317"/>
        <end position="338"/>
    </location>
</feature>
<feature type="region of interest" description="Disordered" evidence="1">
    <location>
        <begin position="92"/>
        <end position="123"/>
    </location>
</feature>
<organism evidence="2 3">
    <name type="scientific">Puccinia graminis f. sp. tritici (strain CRL 75-36-700-3 / race SCCL)</name>
    <name type="common">Black stem rust fungus</name>
    <dbReference type="NCBI Taxonomy" id="418459"/>
    <lineage>
        <taxon>Eukaryota</taxon>
        <taxon>Fungi</taxon>
        <taxon>Dikarya</taxon>
        <taxon>Basidiomycota</taxon>
        <taxon>Pucciniomycotina</taxon>
        <taxon>Pucciniomycetes</taxon>
        <taxon>Pucciniales</taxon>
        <taxon>Pucciniaceae</taxon>
        <taxon>Puccinia</taxon>
    </lineage>
</organism>
<accession>E3LBS8</accession>
<sequence>ELQETSRLIKYYLNFLASEKAQRAAAYQPTPWELLTPQEQRARALKRVEINKENRINNLFAFNSLKRQHKNRRREILAELKEKRLAKMSVISSSSAATTPAAHTTAHSPVSGPTTPTCTDPSLQRPDLAVASQLEERVNRLKLITIQKKLAPIATKATVTLDPNGLAPLTNLATTLAEKTAVPAMTSATIAQDRMDLDDAAQKTPVQNTNPATIASEAMDVDPIASTFSVDIQLLRKLPEKQVLSKEERIKLLVKEHIHLWKRCTVAQQSGAMEDLKILLHQAQDSQKVLQKLIPRKELEEFVKGWNPWTIKKELFPTAPKKNDGKKRSSSSKGAKELYNDPNRWKMVMRGCNTLEAAYRHMAD</sequence>
<dbReference type="VEuPathDB" id="FungiDB:PGTG_19891"/>